<name>A0A4R9G4T9_9LEPT</name>
<proteinExistence type="predicted"/>
<sequence>MSDLTFIETQFPVSKISKESYKERMANYSQTLTGLGKWWGRKPLILVRATILGLLLPASNQPEKDREIFLKILTMDEEGLWQRKQGAKKNIRVEDIWRILTEEAHEVRVKKFLQYYEVLPQLMHDLRASLSIYITEKNRKFSWVKKTDPQVKAALEKLAFQSLYYDEKLNYTLRPENIPGPDKTTWTEINQYLGTKAKNLQELVEELGARRFGHRPKVGDAFCGGGSIPFEAARIGCDVYASDLNPVATLLTWAAIHIVGGGPEVAKEVRTAQEEIYEAVDRQVTEWKIEHNKEGHRADAYLYCVEVIDPETGWKVPLAPSWVIGEKTKTVAILKPDKKAKRYEIEIKMGATNAEIQAAKKGTVANGYVVHSENPNKIPMSLIRRENKGGLRPWEKGDFIPRADDVFQERLYCIRYVVPGKKRKEDLNPSPQQNLFETEEAYLPIEEETESYRYYTAPSSSDLKREEKVIQLLQEKFAEWQDRGYIPSRKIESGPKTDEPIRTRGWTHWHHLFNPRQLLAQGLFFKASLNSIVKGDLIRTSQLLGINKMADWNSKLSKWDPSFANEKGSPTFVNQALNTFYNYVTRTVKSLTTTWKFEINSYVSRNSNVLTTDSKEKKIFNSDIWITDPPYADAVNYHELSEFFLAWYEKHIPKLFPDWYTDSKRSLAIKGQNEDFRRSMVEAYSNLAKHMPDNGLQVVMFTHQDAGVWADLALILWASGLRVTAAWTIATETTSALKVGNYVQGTVLLILRKNLSNDTAFLDELIPQIEDEVKRQVDSMHKIEDKEEPNFSDTDYQLAAYAAALRILTSYRVLGDIEVDRELARTRSKTDKSPLETVIENARNVASSYLIPDGLDKSIWTDFSGMERYYLKALDLESKGESKAGSYQELARGLGVRDYETVMQSLRANEARPKTPKEFGDKILGGGGGFGISLTRQAVYSIYSALEADSGAQGRVYLQTEVEDFQKQRHRLIRILRYLERFGHTLSHWQKEGEIAGTIAGLLETNQG</sequence>
<evidence type="ECO:0000313" key="3">
    <source>
        <dbReference type="Proteomes" id="UP000298458"/>
    </source>
</evidence>
<dbReference type="InterPro" id="IPR009537">
    <property type="entry name" value="DUF1156"/>
</dbReference>
<dbReference type="SUPFAM" id="SSF53335">
    <property type="entry name" value="S-adenosyl-L-methionine-dependent methyltransferases"/>
    <property type="match status" value="1"/>
</dbReference>
<reference evidence="2" key="1">
    <citation type="journal article" date="2019" name="PLoS Negl. Trop. Dis.">
        <title>Revisiting the worldwide diversity of Leptospira species in the environment.</title>
        <authorList>
            <person name="Vincent A.T."/>
            <person name="Schiettekatte O."/>
            <person name="Bourhy P."/>
            <person name="Veyrier F.J."/>
            <person name="Picardeau M."/>
        </authorList>
    </citation>
    <scope>NUCLEOTIDE SEQUENCE [LARGE SCALE GENOMIC DNA]</scope>
    <source>
        <strain evidence="2">SSW15</strain>
    </source>
</reference>
<evidence type="ECO:0000313" key="2">
    <source>
        <dbReference type="EMBL" id="TGK06542.1"/>
    </source>
</evidence>
<protein>
    <submittedName>
        <fullName evidence="2">DUF1156 domain-containing protein</fullName>
    </submittedName>
</protein>
<dbReference type="OrthoDB" id="348098at2"/>
<gene>
    <name evidence="2" type="ORF">EHO60_16090</name>
</gene>
<keyword evidence="3" id="KW-1185">Reference proteome</keyword>
<evidence type="ECO:0000259" key="1">
    <source>
        <dbReference type="Pfam" id="PF06634"/>
    </source>
</evidence>
<feature type="domain" description="DUF1156" evidence="1">
    <location>
        <begin position="10"/>
        <end position="72"/>
    </location>
</feature>
<dbReference type="Pfam" id="PF06634">
    <property type="entry name" value="DUF1156"/>
    <property type="match status" value="1"/>
</dbReference>
<organism evidence="2 3">
    <name type="scientific">Leptospira fletcheri</name>
    <dbReference type="NCBI Taxonomy" id="2484981"/>
    <lineage>
        <taxon>Bacteria</taxon>
        <taxon>Pseudomonadati</taxon>
        <taxon>Spirochaetota</taxon>
        <taxon>Spirochaetia</taxon>
        <taxon>Leptospirales</taxon>
        <taxon>Leptospiraceae</taxon>
        <taxon>Leptospira</taxon>
    </lineage>
</organism>
<dbReference type="InterPro" id="IPR049953">
    <property type="entry name" value="Antiphage_assoc"/>
</dbReference>
<dbReference type="Gene3D" id="3.40.50.150">
    <property type="entry name" value="Vaccinia Virus protein VP39"/>
    <property type="match status" value="1"/>
</dbReference>
<dbReference type="EMBL" id="RQET01000013">
    <property type="protein sequence ID" value="TGK06542.1"/>
    <property type="molecule type" value="Genomic_DNA"/>
</dbReference>
<dbReference type="NCBIfam" id="NF042963">
    <property type="entry name" value="DUF1156_antiphage"/>
    <property type="match status" value="1"/>
</dbReference>
<dbReference type="RefSeq" id="WP_135769225.1">
    <property type="nucleotide sequence ID" value="NZ_RQET01000013.1"/>
</dbReference>
<dbReference type="InterPro" id="IPR029063">
    <property type="entry name" value="SAM-dependent_MTases_sf"/>
</dbReference>
<dbReference type="AlphaFoldDB" id="A0A4R9G4T9"/>
<comment type="caution">
    <text evidence="2">The sequence shown here is derived from an EMBL/GenBank/DDBJ whole genome shotgun (WGS) entry which is preliminary data.</text>
</comment>
<accession>A0A4R9G4T9</accession>
<dbReference type="Proteomes" id="UP000298458">
    <property type="component" value="Unassembled WGS sequence"/>
</dbReference>